<dbReference type="SUPFAM" id="SSF56042">
    <property type="entry name" value="PurM C-terminal domain-like"/>
    <property type="match status" value="1"/>
</dbReference>
<keyword evidence="15" id="KW-1185">Reference proteome</keyword>
<dbReference type="GO" id="GO:0016740">
    <property type="term" value="F:transferase activity"/>
    <property type="evidence" value="ECO:0007669"/>
    <property type="project" value="UniProtKB-KW"/>
</dbReference>
<dbReference type="Gene3D" id="3.40.50.880">
    <property type="match status" value="1"/>
</dbReference>
<dbReference type="PANTHER" id="PTHR10099">
    <property type="entry name" value="PHOSPHORIBOSYLFORMYLGLYCINAMIDINE SYNTHASE"/>
    <property type="match status" value="1"/>
</dbReference>
<evidence type="ECO:0000256" key="5">
    <source>
        <dbReference type="ARBA" id="ARBA00022723"/>
    </source>
</evidence>
<evidence type="ECO:0000256" key="1">
    <source>
        <dbReference type="ARBA" id="ARBA00004920"/>
    </source>
</evidence>
<evidence type="ECO:0000256" key="13">
    <source>
        <dbReference type="ARBA" id="ARBA00052585"/>
    </source>
</evidence>
<dbReference type="EC" id="6.3.5.3" evidence="3"/>
<keyword evidence="5" id="KW-0479">Metal-binding</keyword>
<dbReference type="GO" id="GO:0005737">
    <property type="term" value="C:cytoplasm"/>
    <property type="evidence" value="ECO:0007669"/>
    <property type="project" value="TreeGrafter"/>
</dbReference>
<proteinExistence type="inferred from homology"/>
<keyword evidence="9" id="KW-0460">Magnesium</keyword>
<keyword evidence="6" id="KW-0547">Nucleotide-binding</keyword>
<accession>A0A444JFF3</accession>
<evidence type="ECO:0000313" key="15">
    <source>
        <dbReference type="Proteomes" id="UP000288892"/>
    </source>
</evidence>
<evidence type="ECO:0000256" key="3">
    <source>
        <dbReference type="ARBA" id="ARBA00012747"/>
    </source>
</evidence>
<dbReference type="SUPFAM" id="SSF52317">
    <property type="entry name" value="Class I glutamine amidotransferase-like"/>
    <property type="match status" value="1"/>
</dbReference>
<dbReference type="Proteomes" id="UP000288892">
    <property type="component" value="Unassembled WGS sequence"/>
</dbReference>
<name>A0A444JFF3_9BACT</name>
<dbReference type="FunFam" id="3.40.50.880:FF:000008">
    <property type="entry name" value="Phosphoribosylformylglycinamidine synthase"/>
    <property type="match status" value="1"/>
</dbReference>
<dbReference type="PANTHER" id="PTHR10099:SF1">
    <property type="entry name" value="PHOSPHORIBOSYLFORMYLGLYCINAMIDINE SYNTHASE"/>
    <property type="match status" value="1"/>
</dbReference>
<dbReference type="AlphaFoldDB" id="A0A444JFF3"/>
<evidence type="ECO:0000256" key="7">
    <source>
        <dbReference type="ARBA" id="ARBA00022755"/>
    </source>
</evidence>
<organism evidence="14 15">
    <name type="scientific">Candidatus Electrothrix marina</name>
    <dbReference type="NCBI Taxonomy" id="1859130"/>
    <lineage>
        <taxon>Bacteria</taxon>
        <taxon>Pseudomonadati</taxon>
        <taxon>Thermodesulfobacteriota</taxon>
        <taxon>Desulfobulbia</taxon>
        <taxon>Desulfobulbales</taxon>
        <taxon>Desulfobulbaceae</taxon>
        <taxon>Candidatus Electrothrix</taxon>
    </lineage>
</organism>
<comment type="similarity">
    <text evidence="2">In the N-terminal section; belongs to the FGAMS family.</text>
</comment>
<comment type="catalytic activity">
    <reaction evidence="13">
        <text>N(2)-formyl-N(1)-(5-phospho-beta-D-ribosyl)glycinamide + L-glutamine + ATP + H2O = 2-formamido-N(1)-(5-O-phospho-beta-D-ribosyl)acetamidine + L-glutamate + ADP + phosphate + H(+)</text>
        <dbReference type="Rhea" id="RHEA:17129"/>
        <dbReference type="ChEBI" id="CHEBI:15377"/>
        <dbReference type="ChEBI" id="CHEBI:15378"/>
        <dbReference type="ChEBI" id="CHEBI:29985"/>
        <dbReference type="ChEBI" id="CHEBI:30616"/>
        <dbReference type="ChEBI" id="CHEBI:43474"/>
        <dbReference type="ChEBI" id="CHEBI:58359"/>
        <dbReference type="ChEBI" id="CHEBI:147286"/>
        <dbReference type="ChEBI" id="CHEBI:147287"/>
        <dbReference type="ChEBI" id="CHEBI:456216"/>
        <dbReference type="EC" id="6.3.5.3"/>
    </reaction>
</comment>
<comment type="pathway">
    <text evidence="1">Purine metabolism; IMP biosynthesis via de novo pathway; 5-amino-1-(5-phospho-D-ribosyl)imidazole from N(2)-formyl-N(1)-(5-phospho-D-ribosyl)glycinamide: step 1/2.</text>
</comment>
<evidence type="ECO:0000256" key="9">
    <source>
        <dbReference type="ARBA" id="ARBA00022842"/>
    </source>
</evidence>
<dbReference type="Pfam" id="PF13507">
    <property type="entry name" value="GATase_5"/>
    <property type="match status" value="1"/>
</dbReference>
<dbReference type="EMBL" id="MTKS01000074">
    <property type="protein sequence ID" value="RWX51841.1"/>
    <property type="molecule type" value="Genomic_DNA"/>
</dbReference>
<keyword evidence="7" id="KW-0658">Purine biosynthesis</keyword>
<comment type="caution">
    <text evidence="14">The sequence shown here is derived from an EMBL/GenBank/DDBJ whole genome shotgun (WGS) entry which is preliminary data.</text>
</comment>
<gene>
    <name evidence="14" type="ORF">VU01_10747</name>
</gene>
<reference evidence="14 15" key="1">
    <citation type="submission" date="2017-01" db="EMBL/GenBank/DDBJ databases">
        <title>The cable genome- insights into the physiology and evolution of filamentous bacteria capable of sulfide oxidation via long distance electron transfer.</title>
        <authorList>
            <person name="Schreiber L."/>
            <person name="Bjerg J.T."/>
            <person name="Boggild A."/>
            <person name="Van De Vossenberg J."/>
            <person name="Meysman F."/>
            <person name="Nielsen L.P."/>
            <person name="Schramm A."/>
            <person name="Kjeldsen K.U."/>
        </authorList>
    </citation>
    <scope>NUCLEOTIDE SEQUENCE [LARGE SCALE GENOMIC DNA]</scope>
    <source>
        <strain evidence="14">A5</strain>
    </source>
</reference>
<dbReference type="InterPro" id="IPR036676">
    <property type="entry name" value="PurM-like_C_sf"/>
</dbReference>
<dbReference type="CDD" id="cd01740">
    <property type="entry name" value="GATase1_FGAR_AT"/>
    <property type="match status" value="1"/>
</dbReference>
<keyword evidence="4 14" id="KW-0436">Ligase</keyword>
<dbReference type="GO" id="GO:0006164">
    <property type="term" value="P:purine nucleotide biosynthetic process"/>
    <property type="evidence" value="ECO:0007669"/>
    <property type="project" value="UniProtKB-KW"/>
</dbReference>
<keyword evidence="10 14" id="KW-0315">Glutamine amidotransferase</keyword>
<evidence type="ECO:0000313" key="14">
    <source>
        <dbReference type="EMBL" id="RWX51841.1"/>
    </source>
</evidence>
<dbReference type="GO" id="GO:0046872">
    <property type="term" value="F:metal ion binding"/>
    <property type="evidence" value="ECO:0007669"/>
    <property type="project" value="UniProtKB-KW"/>
</dbReference>
<dbReference type="GO" id="GO:0005524">
    <property type="term" value="F:ATP binding"/>
    <property type="evidence" value="ECO:0007669"/>
    <property type="project" value="UniProtKB-KW"/>
</dbReference>
<evidence type="ECO:0000256" key="2">
    <source>
        <dbReference type="ARBA" id="ARBA00008608"/>
    </source>
</evidence>
<dbReference type="SMART" id="SM01211">
    <property type="entry name" value="GATase_5"/>
    <property type="match status" value="1"/>
</dbReference>
<keyword evidence="8" id="KW-0067">ATP-binding</keyword>
<evidence type="ECO:0000256" key="8">
    <source>
        <dbReference type="ARBA" id="ARBA00022840"/>
    </source>
</evidence>
<dbReference type="InterPro" id="IPR029062">
    <property type="entry name" value="Class_I_gatase-like"/>
</dbReference>
<evidence type="ECO:0000256" key="6">
    <source>
        <dbReference type="ARBA" id="ARBA00022741"/>
    </source>
</evidence>
<keyword evidence="14" id="KW-0808">Transferase</keyword>
<feature type="non-terminal residue" evidence="14">
    <location>
        <position position="1"/>
    </location>
</feature>
<evidence type="ECO:0000256" key="11">
    <source>
        <dbReference type="ARBA" id="ARBA00029823"/>
    </source>
</evidence>
<evidence type="ECO:0000256" key="4">
    <source>
        <dbReference type="ARBA" id="ARBA00022598"/>
    </source>
</evidence>
<evidence type="ECO:0000256" key="12">
    <source>
        <dbReference type="ARBA" id="ARBA00032632"/>
    </source>
</evidence>
<evidence type="ECO:0000256" key="10">
    <source>
        <dbReference type="ARBA" id="ARBA00022962"/>
    </source>
</evidence>
<protein>
    <recommendedName>
        <fullName evidence="3">phosphoribosylformylglycinamidine synthase</fullName>
        <ecNumber evidence="3">6.3.5.3</ecNumber>
    </recommendedName>
    <alternativeName>
        <fullName evidence="12">Formylglycinamide ribonucleotide amidotransferase</fullName>
    </alternativeName>
    <alternativeName>
        <fullName evidence="11">Formylglycinamide ribotide amidotransferase</fullName>
    </alternativeName>
</protein>
<sequence length="336" mass="37737">QIRIRYNDDAVLDEDMRVLRQEWEETGYQLERLQMNPACADAEKAAIYDRIAPAYSLPFQPEPAPKALLTAKDKPKVAILRDEGSNSDREMSSAFYAAGFEPWDITMTDLLAGRITLDGFRGIAAVGGFSYADVPESAKGWAATILFNDRIKDMFTAFYNRPDTFTLGICNGCQLFGLLGWVPWQGLEAEAQPRFVHNDSGRFESRWATVRVQDSPAIMLQGMSELVFGIHVDHGEGKLHFPDAAVREKVVGQNLVPLVYTDDSGVATKQYPFNPNGSPDGFAGLCSPDGRHLALMPHPERAFLPWQCHWLPQEMQGLEVSPWLKMFRNAYDWCVK</sequence>
<dbReference type="GO" id="GO:0004642">
    <property type="term" value="F:phosphoribosylformylglycinamidine synthase activity"/>
    <property type="evidence" value="ECO:0007669"/>
    <property type="project" value="UniProtKB-EC"/>
</dbReference>
<dbReference type="PROSITE" id="PS51273">
    <property type="entry name" value="GATASE_TYPE_1"/>
    <property type="match status" value="1"/>
</dbReference>